<sequence>MEIFNFLASQNYLIPIEIKPQLISPNKILLNEELTKEVELICSGTCEFSLPFSQQVFNPNILKFNDLGDNNNLTYNELNDPAFILSFDVQIKNETGLSLKRKRNENIKGIQQQRDENLDNLERNDQIIQEDTPCSAFKGNSHFFLNESKVLQIFQTKGLNTAAKYEFPPTIIFSFFSNFLFFYLDITNDRTQKNEKKSKKNLTKHIDSAYWENCASKLESVYEEVLQWMNKKSQMPKANPQILNSTIFVKILAKDLRKEVATFSIKKTINYQMKEKSFFLERFHIENQKEFKMLNDLLYPFELNFDDSYIFLKNESVNLEYFKSKFLTIDNFLNFLELNWLNLMNFVKDFDEELIKSFNVKTSVTCKNLNDAQFQEMLKEKEKKDFFSIFLNIGSSMEMQNKLKNSVRLIQKELNLIGTKIKSRLETFLNEYETLICEYEKECDFEKKEDKKNKIDLEIKVLVSLSVPKVALTPIDPGTITNIPASNAGSATSSVIRALMFANKPTIKLA</sequence>
<gene>
    <name evidence="1" type="ORF">HK099_005419</name>
</gene>
<evidence type="ECO:0000313" key="1">
    <source>
        <dbReference type="EMBL" id="KAJ3226193.1"/>
    </source>
</evidence>
<name>A0AAD5XYD7_9FUNG</name>
<proteinExistence type="predicted"/>
<organism evidence="1 2">
    <name type="scientific">Clydaea vesicula</name>
    <dbReference type="NCBI Taxonomy" id="447962"/>
    <lineage>
        <taxon>Eukaryota</taxon>
        <taxon>Fungi</taxon>
        <taxon>Fungi incertae sedis</taxon>
        <taxon>Chytridiomycota</taxon>
        <taxon>Chytridiomycota incertae sedis</taxon>
        <taxon>Chytridiomycetes</taxon>
        <taxon>Lobulomycetales</taxon>
        <taxon>Lobulomycetaceae</taxon>
        <taxon>Clydaea</taxon>
    </lineage>
</organism>
<reference evidence="1" key="1">
    <citation type="submission" date="2020-05" db="EMBL/GenBank/DDBJ databases">
        <title>Phylogenomic resolution of chytrid fungi.</title>
        <authorList>
            <person name="Stajich J.E."/>
            <person name="Amses K."/>
            <person name="Simmons R."/>
            <person name="Seto K."/>
            <person name="Myers J."/>
            <person name="Bonds A."/>
            <person name="Quandt C.A."/>
            <person name="Barry K."/>
            <person name="Liu P."/>
            <person name="Grigoriev I."/>
            <person name="Longcore J.E."/>
            <person name="James T.Y."/>
        </authorList>
    </citation>
    <scope>NUCLEOTIDE SEQUENCE</scope>
    <source>
        <strain evidence="1">JEL0476</strain>
    </source>
</reference>
<dbReference type="Proteomes" id="UP001211065">
    <property type="component" value="Unassembled WGS sequence"/>
</dbReference>
<accession>A0AAD5XYD7</accession>
<dbReference type="EMBL" id="JADGJW010000042">
    <property type="protein sequence ID" value="KAJ3226193.1"/>
    <property type="molecule type" value="Genomic_DNA"/>
</dbReference>
<keyword evidence="2" id="KW-1185">Reference proteome</keyword>
<protein>
    <submittedName>
        <fullName evidence="1">Uncharacterized protein</fullName>
    </submittedName>
</protein>
<comment type="caution">
    <text evidence="1">The sequence shown here is derived from an EMBL/GenBank/DDBJ whole genome shotgun (WGS) entry which is preliminary data.</text>
</comment>
<evidence type="ECO:0000313" key="2">
    <source>
        <dbReference type="Proteomes" id="UP001211065"/>
    </source>
</evidence>
<dbReference type="AlphaFoldDB" id="A0AAD5XYD7"/>